<dbReference type="OrthoDB" id="3064700at2759"/>
<dbReference type="AlphaFoldDB" id="A0A8H6Z0X0"/>
<feature type="region of interest" description="Disordered" evidence="1">
    <location>
        <begin position="293"/>
        <end position="312"/>
    </location>
</feature>
<accession>A0A8H6Z0X0</accession>
<proteinExistence type="predicted"/>
<keyword evidence="3" id="KW-1185">Reference proteome</keyword>
<dbReference type="Proteomes" id="UP000623467">
    <property type="component" value="Unassembled WGS sequence"/>
</dbReference>
<evidence type="ECO:0000313" key="2">
    <source>
        <dbReference type="EMBL" id="KAF7367836.1"/>
    </source>
</evidence>
<protein>
    <submittedName>
        <fullName evidence="2">Uncharacterized protein</fullName>
    </submittedName>
</protein>
<gene>
    <name evidence="2" type="ORF">MSAN_00848000</name>
</gene>
<reference evidence="2" key="1">
    <citation type="submission" date="2020-05" db="EMBL/GenBank/DDBJ databases">
        <title>Mycena genomes resolve the evolution of fungal bioluminescence.</title>
        <authorList>
            <person name="Tsai I.J."/>
        </authorList>
    </citation>
    <scope>NUCLEOTIDE SEQUENCE</scope>
    <source>
        <strain evidence="2">160909Yilan</strain>
    </source>
</reference>
<evidence type="ECO:0000313" key="3">
    <source>
        <dbReference type="Proteomes" id="UP000623467"/>
    </source>
</evidence>
<feature type="compositionally biased region" description="Low complexity" evidence="1">
    <location>
        <begin position="209"/>
        <end position="218"/>
    </location>
</feature>
<dbReference type="EMBL" id="JACAZH010000005">
    <property type="protein sequence ID" value="KAF7367836.1"/>
    <property type="molecule type" value="Genomic_DNA"/>
</dbReference>
<organism evidence="2 3">
    <name type="scientific">Mycena sanguinolenta</name>
    <dbReference type="NCBI Taxonomy" id="230812"/>
    <lineage>
        <taxon>Eukaryota</taxon>
        <taxon>Fungi</taxon>
        <taxon>Dikarya</taxon>
        <taxon>Basidiomycota</taxon>
        <taxon>Agaricomycotina</taxon>
        <taxon>Agaricomycetes</taxon>
        <taxon>Agaricomycetidae</taxon>
        <taxon>Agaricales</taxon>
        <taxon>Marasmiineae</taxon>
        <taxon>Mycenaceae</taxon>
        <taxon>Mycena</taxon>
    </lineage>
</organism>
<feature type="region of interest" description="Disordered" evidence="1">
    <location>
        <begin position="167"/>
        <end position="218"/>
    </location>
</feature>
<name>A0A8H6Z0X0_9AGAR</name>
<comment type="caution">
    <text evidence="2">The sequence shown here is derived from an EMBL/GenBank/DDBJ whole genome shotgun (WGS) entry which is preliminary data.</text>
</comment>
<sequence>MHCAPPTICTPKLYASHNFESYEIHDAKKQRFYWLILDGYKVGIYSLESAAKDQLPPEGRFKIVRCQSIAEAVYYWRDYCKENHAFNCDATERELARQKMAKERAKLHPSEMMPDSDDEAPLPRTLTPPVRVVELVLGPGPDPTCRRPMCPGIFPLDDKAAKRFQLKADAPESPPRSRRRHVPAILSPSPEPKVPLYREDEDDQPAHLTTSACSSPSSTAVATANSCLSPSISSASSLSASTNSAVSAVQLRPVLESASTPRSTKQILVSSALPFKAKFKPAVAASQQVNERIAARSTPGSRSASGLCSGPTPRASISARAPLRGPFYFNPKKQTIYRHLETGLGKMRRRDKLVVVKTARAMAKIIDGGGLLENVEVIEISDDSEVEVIEISNNSDVEIA</sequence>
<evidence type="ECO:0000256" key="1">
    <source>
        <dbReference type="SAM" id="MobiDB-lite"/>
    </source>
</evidence>